<gene>
    <name evidence="2" type="ORF">BpHYR1_022858</name>
</gene>
<organism evidence="2 3">
    <name type="scientific">Brachionus plicatilis</name>
    <name type="common">Marine rotifer</name>
    <name type="synonym">Brachionus muelleri</name>
    <dbReference type="NCBI Taxonomy" id="10195"/>
    <lineage>
        <taxon>Eukaryota</taxon>
        <taxon>Metazoa</taxon>
        <taxon>Spiralia</taxon>
        <taxon>Gnathifera</taxon>
        <taxon>Rotifera</taxon>
        <taxon>Eurotatoria</taxon>
        <taxon>Monogononta</taxon>
        <taxon>Pseudotrocha</taxon>
        <taxon>Ploima</taxon>
        <taxon>Brachionidae</taxon>
        <taxon>Brachionus</taxon>
    </lineage>
</organism>
<name>A0A3M7RAD7_BRAPC</name>
<sequence length="239" mass="28195">MKDNSAESIEEQVRIITESSRSRLHEFFVDYDRLRSGYITKTQFQRILDQVLKSSLSPEQIDALSNKYDLKRNSTVNYREFCRNVYREFPQDDLRTKPENNISKNPEYLGTFRSLQKLNSSEEQLLDGLLSDLNSYYSKKNVDLLPNFRDFDRNNIGIVTESQFLRVMTEPNMNHEELGLLIRKYQQPGVKSMVNYLNFYNDLMTYRKPLRIGAAVNTKPYNYRNAANPSHFMIRDLPC</sequence>
<evidence type="ECO:0000313" key="2">
    <source>
        <dbReference type="EMBL" id="RNA20364.1"/>
    </source>
</evidence>
<dbReference type="InterPro" id="IPR002048">
    <property type="entry name" value="EF_hand_dom"/>
</dbReference>
<dbReference type="PANTHER" id="PTHR20875:SF0">
    <property type="entry name" value="GH12158P"/>
    <property type="match status" value="1"/>
</dbReference>
<feature type="non-terminal residue" evidence="2">
    <location>
        <position position="239"/>
    </location>
</feature>
<proteinExistence type="predicted"/>
<dbReference type="PROSITE" id="PS50222">
    <property type="entry name" value="EF_HAND_2"/>
    <property type="match status" value="1"/>
</dbReference>
<feature type="domain" description="EF-hand" evidence="1">
    <location>
        <begin position="19"/>
        <end position="54"/>
    </location>
</feature>
<protein>
    <submittedName>
        <fullName evidence="2">EF hand family</fullName>
    </submittedName>
</protein>
<dbReference type="Proteomes" id="UP000276133">
    <property type="component" value="Unassembled WGS sequence"/>
</dbReference>
<keyword evidence="3" id="KW-1185">Reference proteome</keyword>
<dbReference type="EMBL" id="REGN01003866">
    <property type="protein sequence ID" value="RNA20364.1"/>
    <property type="molecule type" value="Genomic_DNA"/>
</dbReference>
<dbReference type="InterPro" id="IPR011992">
    <property type="entry name" value="EF-hand-dom_pair"/>
</dbReference>
<dbReference type="GO" id="GO:0005509">
    <property type="term" value="F:calcium ion binding"/>
    <property type="evidence" value="ECO:0007669"/>
    <property type="project" value="InterPro"/>
</dbReference>
<dbReference type="AlphaFoldDB" id="A0A3M7RAD7"/>
<evidence type="ECO:0000259" key="1">
    <source>
        <dbReference type="PROSITE" id="PS50222"/>
    </source>
</evidence>
<dbReference type="PANTHER" id="PTHR20875">
    <property type="entry name" value="EF-HAND CALCIUM-BINDING DOMAIN-CONTAINING PROTEIN 6-RELATED"/>
    <property type="match status" value="1"/>
</dbReference>
<accession>A0A3M7RAD7</accession>
<dbReference type="OrthoDB" id="272072at2759"/>
<dbReference type="Gene3D" id="1.10.238.10">
    <property type="entry name" value="EF-hand"/>
    <property type="match status" value="2"/>
</dbReference>
<reference evidence="2 3" key="1">
    <citation type="journal article" date="2018" name="Sci. Rep.">
        <title>Genomic signatures of local adaptation to the degree of environmental predictability in rotifers.</title>
        <authorList>
            <person name="Franch-Gras L."/>
            <person name="Hahn C."/>
            <person name="Garcia-Roger E.M."/>
            <person name="Carmona M.J."/>
            <person name="Serra M."/>
            <person name="Gomez A."/>
        </authorList>
    </citation>
    <scope>NUCLEOTIDE SEQUENCE [LARGE SCALE GENOMIC DNA]</scope>
    <source>
        <strain evidence="2">HYR1</strain>
    </source>
</reference>
<dbReference type="Pfam" id="PF13499">
    <property type="entry name" value="EF-hand_7"/>
    <property type="match status" value="1"/>
</dbReference>
<comment type="caution">
    <text evidence="2">The sequence shown here is derived from an EMBL/GenBank/DDBJ whole genome shotgun (WGS) entry which is preliminary data.</text>
</comment>
<dbReference type="CDD" id="cd00051">
    <property type="entry name" value="EFh"/>
    <property type="match status" value="1"/>
</dbReference>
<evidence type="ECO:0000313" key="3">
    <source>
        <dbReference type="Proteomes" id="UP000276133"/>
    </source>
</evidence>
<dbReference type="STRING" id="10195.A0A3M7RAD7"/>
<dbReference type="SUPFAM" id="SSF47473">
    <property type="entry name" value="EF-hand"/>
    <property type="match status" value="1"/>
</dbReference>
<dbReference type="InterPro" id="IPR052603">
    <property type="entry name" value="EFCB6"/>
</dbReference>